<organism evidence="2 3">
    <name type="scientific">Cellulomonas humilata</name>
    <dbReference type="NCBI Taxonomy" id="144055"/>
    <lineage>
        <taxon>Bacteria</taxon>
        <taxon>Bacillati</taxon>
        <taxon>Actinomycetota</taxon>
        <taxon>Actinomycetes</taxon>
        <taxon>Micrococcales</taxon>
        <taxon>Cellulomonadaceae</taxon>
        <taxon>Cellulomonas</taxon>
    </lineage>
</organism>
<dbReference type="InterPro" id="IPR042001">
    <property type="entry name" value="Sortase_F"/>
</dbReference>
<dbReference type="CDD" id="cd05829">
    <property type="entry name" value="Sortase_F"/>
    <property type="match status" value="1"/>
</dbReference>
<dbReference type="Gene3D" id="2.40.260.10">
    <property type="entry name" value="Sortase"/>
    <property type="match status" value="1"/>
</dbReference>
<reference evidence="2 3" key="1">
    <citation type="submission" date="2023-07" db="EMBL/GenBank/DDBJ databases">
        <title>Sorghum-associated microbial communities from plants grown in Nebraska, USA.</title>
        <authorList>
            <person name="Schachtman D."/>
        </authorList>
    </citation>
    <scope>NUCLEOTIDE SEQUENCE [LARGE SCALE GENOMIC DNA]</scope>
    <source>
        <strain evidence="2 3">BE332</strain>
    </source>
</reference>
<dbReference type="InterPro" id="IPR023365">
    <property type="entry name" value="Sortase_dom-sf"/>
</dbReference>
<comment type="caution">
    <text evidence="2">The sequence shown here is derived from an EMBL/GenBank/DDBJ whole genome shotgun (WGS) entry which is preliminary data.</text>
</comment>
<gene>
    <name evidence="2" type="ORF">J2X26_001219</name>
</gene>
<dbReference type="Proteomes" id="UP001239626">
    <property type="component" value="Unassembled WGS sequence"/>
</dbReference>
<dbReference type="Pfam" id="PF04203">
    <property type="entry name" value="Sortase"/>
    <property type="match status" value="1"/>
</dbReference>
<evidence type="ECO:0000256" key="1">
    <source>
        <dbReference type="ARBA" id="ARBA00022801"/>
    </source>
</evidence>
<dbReference type="SUPFAM" id="SSF63817">
    <property type="entry name" value="Sortase"/>
    <property type="match status" value="1"/>
</dbReference>
<sequence>MVEATLGPPVAATPPPVRLAVPDVGIDMAVDPVGVRDDGEMEIPEDADRAGWYQFGPAPADPAGATVVAAHVDSVQTGIGQFAKLRDVGVGAVVTVTSADGGVHEYRVVTVEKLPKDGAPVDQWFDRAGAPRLVLVTCGGTFRRDIGHYTDNVVVTAEPISG</sequence>
<dbReference type="EMBL" id="JAUSVB010000001">
    <property type="protein sequence ID" value="MDQ0372922.1"/>
    <property type="molecule type" value="Genomic_DNA"/>
</dbReference>
<proteinExistence type="predicted"/>
<keyword evidence="3" id="KW-1185">Reference proteome</keyword>
<dbReference type="InterPro" id="IPR005754">
    <property type="entry name" value="Sortase"/>
</dbReference>
<evidence type="ECO:0000313" key="2">
    <source>
        <dbReference type="EMBL" id="MDQ0372922.1"/>
    </source>
</evidence>
<dbReference type="RefSeq" id="WP_307490665.1">
    <property type="nucleotide sequence ID" value="NZ_JAUSVB010000001.1"/>
</dbReference>
<accession>A0ABU0EDL6</accession>
<keyword evidence="1" id="KW-0378">Hydrolase</keyword>
<name>A0ABU0EDL6_9CELL</name>
<protein>
    <submittedName>
        <fullName evidence="2">Sortase (Surface protein transpeptidase)</fullName>
    </submittedName>
</protein>
<evidence type="ECO:0000313" key="3">
    <source>
        <dbReference type="Proteomes" id="UP001239626"/>
    </source>
</evidence>